<evidence type="ECO:0000313" key="2">
    <source>
        <dbReference type="EMBL" id="QJA43312.1"/>
    </source>
</evidence>
<evidence type="ECO:0000313" key="3">
    <source>
        <dbReference type="EMBL" id="QJB04964.1"/>
    </source>
</evidence>
<keyword evidence="1" id="KW-1133">Transmembrane helix</keyword>
<dbReference type="AlphaFoldDB" id="A0A6H1Z776"/>
<keyword evidence="1" id="KW-0472">Membrane</keyword>
<dbReference type="EMBL" id="MT143893">
    <property type="protein sequence ID" value="QJB04964.1"/>
    <property type="molecule type" value="Genomic_DNA"/>
</dbReference>
<gene>
    <name evidence="2" type="ORF">MM171A00247_0026</name>
    <name evidence="3" type="ORF">MM171B00144_0003</name>
</gene>
<organism evidence="2">
    <name type="scientific">viral metagenome</name>
    <dbReference type="NCBI Taxonomy" id="1070528"/>
    <lineage>
        <taxon>unclassified sequences</taxon>
        <taxon>metagenomes</taxon>
        <taxon>organismal metagenomes</taxon>
    </lineage>
</organism>
<dbReference type="EMBL" id="MT143700">
    <property type="protein sequence ID" value="QJA43312.1"/>
    <property type="molecule type" value="Genomic_DNA"/>
</dbReference>
<feature type="transmembrane region" description="Helical" evidence="1">
    <location>
        <begin position="215"/>
        <end position="238"/>
    </location>
</feature>
<sequence>MVQLNEAVIIDSDNRNTKASVTIRGAKGAIATELLDASGNQITSFGAGEQYLDNEPIGAKKGTIALGTDGVNYQMIAVDASGHLQADVLSGGGAGEQYPDNEPVVITKKGTIALGTDGTNYQILSTDTAGKLITDISDRPLRDAGKIDIAGFDTALPVGSNLIGRVSASQETNTIFDGTVSLTPKFKIINATLLGSNIVIAAVPTKKIRVLQYSLVCQTAVSIYFEFSGVFLTGIMTFANNGGISSPFSPVGLFETLAGYSLLINLSVANVVGGHLVYIEV</sequence>
<name>A0A6H1Z776_9ZZZZ</name>
<protein>
    <submittedName>
        <fullName evidence="2">Uncharacterized protein</fullName>
    </submittedName>
</protein>
<accession>A0A6H1Z776</accession>
<feature type="transmembrane region" description="Helical" evidence="1">
    <location>
        <begin position="258"/>
        <end position="279"/>
    </location>
</feature>
<evidence type="ECO:0000256" key="1">
    <source>
        <dbReference type="SAM" id="Phobius"/>
    </source>
</evidence>
<reference evidence="2" key="1">
    <citation type="submission" date="2020-03" db="EMBL/GenBank/DDBJ databases">
        <title>The deep terrestrial virosphere.</title>
        <authorList>
            <person name="Holmfeldt K."/>
            <person name="Nilsson E."/>
            <person name="Simone D."/>
            <person name="Lopez-Fernandez M."/>
            <person name="Wu X."/>
            <person name="de Brujin I."/>
            <person name="Lundin D."/>
            <person name="Andersson A."/>
            <person name="Bertilsson S."/>
            <person name="Dopson M."/>
        </authorList>
    </citation>
    <scope>NUCLEOTIDE SEQUENCE</scope>
    <source>
        <strain evidence="2">MM171A00247</strain>
        <strain evidence="3">MM171B00144</strain>
    </source>
</reference>
<keyword evidence="1" id="KW-0812">Transmembrane</keyword>
<proteinExistence type="predicted"/>